<accession>A0A699HCI5</accession>
<feature type="compositionally biased region" description="Polar residues" evidence="1">
    <location>
        <begin position="88"/>
        <end position="106"/>
    </location>
</feature>
<protein>
    <submittedName>
        <fullName evidence="2">Uncharacterized protein</fullName>
    </submittedName>
</protein>
<name>A0A699HCI5_TANCI</name>
<evidence type="ECO:0000256" key="1">
    <source>
        <dbReference type="SAM" id="MobiDB-lite"/>
    </source>
</evidence>
<dbReference type="EMBL" id="BKCJ010141322">
    <property type="protein sequence ID" value="GEX95297.1"/>
    <property type="molecule type" value="Genomic_DNA"/>
</dbReference>
<proteinExistence type="predicted"/>
<dbReference type="AlphaFoldDB" id="A0A699HCI5"/>
<feature type="region of interest" description="Disordered" evidence="1">
    <location>
        <begin position="41"/>
        <end position="141"/>
    </location>
</feature>
<feature type="non-terminal residue" evidence="2">
    <location>
        <position position="1"/>
    </location>
</feature>
<feature type="compositionally biased region" description="Basic and acidic residues" evidence="1">
    <location>
        <begin position="110"/>
        <end position="123"/>
    </location>
</feature>
<feature type="compositionally biased region" description="Acidic residues" evidence="1">
    <location>
        <begin position="124"/>
        <end position="141"/>
    </location>
</feature>
<organism evidence="2">
    <name type="scientific">Tanacetum cinerariifolium</name>
    <name type="common">Dalmatian daisy</name>
    <name type="synonym">Chrysanthemum cinerariifolium</name>
    <dbReference type="NCBI Taxonomy" id="118510"/>
    <lineage>
        <taxon>Eukaryota</taxon>
        <taxon>Viridiplantae</taxon>
        <taxon>Streptophyta</taxon>
        <taxon>Embryophyta</taxon>
        <taxon>Tracheophyta</taxon>
        <taxon>Spermatophyta</taxon>
        <taxon>Magnoliopsida</taxon>
        <taxon>eudicotyledons</taxon>
        <taxon>Gunneridae</taxon>
        <taxon>Pentapetalae</taxon>
        <taxon>asterids</taxon>
        <taxon>campanulids</taxon>
        <taxon>Asterales</taxon>
        <taxon>Asteraceae</taxon>
        <taxon>Asteroideae</taxon>
        <taxon>Anthemideae</taxon>
        <taxon>Anthemidinae</taxon>
        <taxon>Tanacetum</taxon>
    </lineage>
</organism>
<feature type="compositionally biased region" description="Polar residues" evidence="1">
    <location>
        <begin position="42"/>
        <end position="81"/>
    </location>
</feature>
<evidence type="ECO:0000313" key="2">
    <source>
        <dbReference type="EMBL" id="GEX95297.1"/>
    </source>
</evidence>
<comment type="caution">
    <text evidence="2">The sequence shown here is derived from an EMBL/GenBank/DDBJ whole genome shotgun (WGS) entry which is preliminary data.</text>
</comment>
<gene>
    <name evidence="2" type="ORF">Tci_367272</name>
</gene>
<sequence>VVNKKRNTKTGSTGSRGRLSCKGVFNNVKNNFVYQLKAAAPSSKNGNTRGVMNSNTGNYVPKQPSNTFVASTSQASQNLNSKFPVKNEGTNESTCSSNIPTSNPYATLSREFDSETYKRSRDDVESEEEIEVVFDESVEKY</sequence>
<reference evidence="2" key="1">
    <citation type="journal article" date="2019" name="Sci. Rep.">
        <title>Draft genome of Tanacetum cinerariifolium, the natural source of mosquito coil.</title>
        <authorList>
            <person name="Yamashiro T."/>
            <person name="Shiraishi A."/>
            <person name="Satake H."/>
            <person name="Nakayama K."/>
        </authorList>
    </citation>
    <scope>NUCLEOTIDE SEQUENCE</scope>
</reference>